<evidence type="ECO:0000256" key="5">
    <source>
        <dbReference type="ARBA" id="ARBA00047534"/>
    </source>
</evidence>
<dbReference type="OMA" id="YCLQKNW"/>
<dbReference type="PROSITE" id="PS00062">
    <property type="entry name" value="ALDOKETO_REDUCTASE_2"/>
    <property type="match status" value="1"/>
</dbReference>
<comment type="similarity">
    <text evidence="1">Belongs to the aldo/keto reductase family.</text>
</comment>
<organism evidence="11 12">
    <name type="scientific">Aspergillus fumigatus</name>
    <name type="common">Neosartorya fumigata</name>
    <dbReference type="NCBI Taxonomy" id="746128"/>
    <lineage>
        <taxon>Eukaryota</taxon>
        <taxon>Fungi</taxon>
        <taxon>Dikarya</taxon>
        <taxon>Ascomycota</taxon>
        <taxon>Pezizomycotina</taxon>
        <taxon>Eurotiomycetes</taxon>
        <taxon>Eurotiomycetidae</taxon>
        <taxon>Eurotiales</taxon>
        <taxon>Aspergillaceae</taxon>
        <taxon>Aspergillus</taxon>
        <taxon>Aspergillus subgen. Fumigati</taxon>
    </lineage>
</organism>
<dbReference type="FunFam" id="3.20.20.100:FF:000015">
    <property type="entry name" value="Oxidoreductase, aldo/keto reductase family"/>
    <property type="match status" value="1"/>
</dbReference>
<dbReference type="PROSITE" id="PS00798">
    <property type="entry name" value="ALDOKETO_REDUCTASE_1"/>
    <property type="match status" value="1"/>
</dbReference>
<dbReference type="SUPFAM" id="SSF51430">
    <property type="entry name" value="NAD(P)-linked oxidoreductase"/>
    <property type="match status" value="1"/>
</dbReference>
<dbReference type="PANTHER" id="PTHR43827:SF13">
    <property type="entry name" value="ALDO_KETO REDUCTASE FAMILY PROTEIN"/>
    <property type="match status" value="1"/>
</dbReference>
<dbReference type="AlphaFoldDB" id="A0A229XTB1"/>
<dbReference type="EC" id="1.1.1.307" evidence="2"/>
<comment type="caution">
    <text evidence="11">The sequence shown here is derived from an EMBL/GenBank/DDBJ whole genome shotgun (WGS) entry which is preliminary data.</text>
</comment>
<evidence type="ECO:0000256" key="8">
    <source>
        <dbReference type="PIRSR" id="PIRSR000097-2"/>
    </source>
</evidence>
<dbReference type="EMBL" id="JAIBSC010000025">
    <property type="protein sequence ID" value="KAH1907786.1"/>
    <property type="molecule type" value="Genomic_DNA"/>
</dbReference>
<proteinExistence type="inferred from homology"/>
<accession>A0A229XTB1</accession>
<gene>
    <name evidence="11" type="ORF">KXV57_004067</name>
</gene>
<evidence type="ECO:0000256" key="6">
    <source>
        <dbReference type="ARBA" id="ARBA00049485"/>
    </source>
</evidence>
<evidence type="ECO:0000313" key="11">
    <source>
        <dbReference type="EMBL" id="KAH1907786.1"/>
    </source>
</evidence>
<evidence type="ECO:0000256" key="2">
    <source>
        <dbReference type="ARBA" id="ARBA00012845"/>
    </source>
</evidence>
<dbReference type="PIRSF" id="PIRSF000097">
    <property type="entry name" value="AKR"/>
    <property type="match status" value="1"/>
</dbReference>
<dbReference type="Gene3D" id="3.20.20.100">
    <property type="entry name" value="NADP-dependent oxidoreductase domain"/>
    <property type="match status" value="1"/>
</dbReference>
<feature type="active site" description="Proton donor" evidence="7">
    <location>
        <position position="56"/>
    </location>
</feature>
<dbReference type="InterPro" id="IPR036812">
    <property type="entry name" value="NAD(P)_OxRdtase_dom_sf"/>
</dbReference>
<evidence type="ECO:0000256" key="9">
    <source>
        <dbReference type="PIRSR" id="PIRSR000097-3"/>
    </source>
</evidence>
<protein>
    <recommendedName>
        <fullName evidence="2">D-xylose reductase [NAD(P)H]</fullName>
        <ecNumber evidence="2">1.1.1.307</ecNumber>
    </recommendedName>
</protein>
<dbReference type="Proteomes" id="UP000813423">
    <property type="component" value="Unassembled WGS sequence"/>
</dbReference>
<evidence type="ECO:0000256" key="7">
    <source>
        <dbReference type="PIRSR" id="PIRSR000097-1"/>
    </source>
</evidence>
<reference evidence="11" key="1">
    <citation type="submission" date="2021-08" db="EMBL/GenBank/DDBJ databases">
        <title>Global Aspergillus fumigatus from environmental and clinical sources.</title>
        <authorList>
            <person name="Barber A."/>
            <person name="Sae-Ong T."/>
        </authorList>
    </citation>
    <scope>NUCLEOTIDE SEQUENCE</scope>
    <source>
        <strain evidence="11">NRZ-2016-071</strain>
    </source>
</reference>
<dbReference type="InterPro" id="IPR020471">
    <property type="entry name" value="AKR"/>
</dbReference>
<feature type="site" description="Lowers pKa of active site Tyr" evidence="9">
    <location>
        <position position="81"/>
    </location>
</feature>
<comment type="function">
    <text evidence="4">Catalyzes the initial reaction in the xylose utilization pathway by reducing D-xylose into xylitol. Xylose is a major component of hemicelluloses such as xylan. Most fungi utilize D-xylose via three enzymatic reactions, xylose reductase (XR), xylitol dehydrogenase (XDH), and xylulokinase, to form xylulose 5-phosphate, which enters pentose phosphate pathway.</text>
</comment>
<dbReference type="Pfam" id="PF00248">
    <property type="entry name" value="Aldo_ket_red"/>
    <property type="match status" value="1"/>
</dbReference>
<sequence>MSSKLTITDLLPLPNSDVKIPRLGFGVYRSPTGQCVQSSLRALEAGYRHIDTAQFYGNEKEVGEALRKCGIPRSDVFVTTKILSPAGSPEATYQKLLESVEKIGGRDGYVDLFLIHSSSSGSAGRKELWQALERLLEEGKTRSIGVSNFGVKHIEEMKAYAKVWPPHVNQIELHPWCQQRVIEAYCKRNGIVVEAYSPLVRNYKANDPTLVDVAKKYERTTAQILIRYALQKGWVPLPKSDTPERIVANANVFDFEIGEEDLAVLNGLDQGSAGAIVEAVENE</sequence>
<keyword evidence="3" id="KW-0560">Oxidoreductase</keyword>
<comment type="catalytic activity">
    <reaction evidence="5">
        <text>xylitol + NADP(+) = D-xylose + NADPH + H(+)</text>
        <dbReference type="Rhea" id="RHEA:27445"/>
        <dbReference type="ChEBI" id="CHEBI:15378"/>
        <dbReference type="ChEBI" id="CHEBI:17151"/>
        <dbReference type="ChEBI" id="CHEBI:53455"/>
        <dbReference type="ChEBI" id="CHEBI:57783"/>
        <dbReference type="ChEBI" id="CHEBI:58349"/>
        <dbReference type="EC" id="1.1.1.307"/>
    </reaction>
</comment>
<dbReference type="PRINTS" id="PR00069">
    <property type="entry name" value="ALDKETRDTASE"/>
</dbReference>
<dbReference type="PANTHER" id="PTHR43827">
    <property type="entry name" value="2,5-DIKETO-D-GLUCONIC ACID REDUCTASE"/>
    <property type="match status" value="1"/>
</dbReference>
<dbReference type="InterPro" id="IPR023210">
    <property type="entry name" value="NADP_OxRdtase_dom"/>
</dbReference>
<dbReference type="InterPro" id="IPR018170">
    <property type="entry name" value="Aldo/ket_reductase_CS"/>
</dbReference>
<comment type="catalytic activity">
    <reaction evidence="6">
        <text>xylitol + NAD(+) = D-xylose + NADH + H(+)</text>
        <dbReference type="Rhea" id="RHEA:27441"/>
        <dbReference type="ChEBI" id="CHEBI:15378"/>
        <dbReference type="ChEBI" id="CHEBI:17151"/>
        <dbReference type="ChEBI" id="CHEBI:53455"/>
        <dbReference type="ChEBI" id="CHEBI:57540"/>
        <dbReference type="ChEBI" id="CHEBI:57945"/>
        <dbReference type="EC" id="1.1.1.307"/>
    </reaction>
</comment>
<name>A0A229XTB1_ASPFM</name>
<evidence type="ECO:0000256" key="3">
    <source>
        <dbReference type="ARBA" id="ARBA00023002"/>
    </source>
</evidence>
<evidence type="ECO:0000313" key="12">
    <source>
        <dbReference type="Proteomes" id="UP000813423"/>
    </source>
</evidence>
<evidence type="ECO:0000256" key="1">
    <source>
        <dbReference type="ARBA" id="ARBA00007905"/>
    </source>
</evidence>
<evidence type="ECO:0000259" key="10">
    <source>
        <dbReference type="Pfam" id="PF00248"/>
    </source>
</evidence>
<evidence type="ECO:0000256" key="4">
    <source>
        <dbReference type="ARBA" id="ARBA00025065"/>
    </source>
</evidence>
<dbReference type="GO" id="GO:0016491">
    <property type="term" value="F:oxidoreductase activity"/>
    <property type="evidence" value="ECO:0007669"/>
    <property type="project" value="UniProtKB-KW"/>
</dbReference>
<feature type="domain" description="NADP-dependent oxidoreductase" evidence="10">
    <location>
        <begin position="41"/>
        <end position="268"/>
    </location>
</feature>
<dbReference type="CDD" id="cd19071">
    <property type="entry name" value="AKR_AKR1-5-like"/>
    <property type="match status" value="1"/>
</dbReference>
<feature type="binding site" evidence="8">
    <location>
        <position position="116"/>
    </location>
    <ligand>
        <name>substrate</name>
    </ligand>
</feature>
<dbReference type="PROSITE" id="PS00063">
    <property type="entry name" value="ALDOKETO_REDUCTASE_3"/>
    <property type="match status" value="1"/>
</dbReference>